<dbReference type="Pfam" id="PF13477">
    <property type="entry name" value="Glyco_trans_4_2"/>
    <property type="match status" value="1"/>
</dbReference>
<reference evidence="2" key="1">
    <citation type="submission" date="2020-08" db="EMBL/GenBank/DDBJ databases">
        <title>Sulfitobacter aestuariivivens sp. nov., isolated from a tidal flat.</title>
        <authorList>
            <person name="Park S."/>
            <person name="Yoon J.-H."/>
        </authorList>
    </citation>
    <scope>NUCLEOTIDE SEQUENCE</scope>
    <source>
        <strain evidence="2">TSTF-M16</strain>
    </source>
</reference>
<evidence type="ECO:0000259" key="1">
    <source>
        <dbReference type="Pfam" id="PF13477"/>
    </source>
</evidence>
<keyword evidence="3" id="KW-1185">Reference proteome</keyword>
<gene>
    <name evidence="2" type="ORF">H9Q16_16040</name>
</gene>
<evidence type="ECO:0000313" key="2">
    <source>
        <dbReference type="EMBL" id="MBD3665444.1"/>
    </source>
</evidence>
<proteinExistence type="predicted"/>
<dbReference type="PANTHER" id="PTHR12526">
    <property type="entry name" value="GLYCOSYLTRANSFERASE"/>
    <property type="match status" value="1"/>
</dbReference>
<name>A0A927D7Y5_9RHOB</name>
<feature type="domain" description="Glycosyltransferase subfamily 4-like N-terminal" evidence="1">
    <location>
        <begin position="7"/>
        <end position="149"/>
    </location>
</feature>
<dbReference type="PANTHER" id="PTHR12526:SF638">
    <property type="entry name" value="SPORE COAT PROTEIN SA"/>
    <property type="match status" value="1"/>
</dbReference>
<dbReference type="Gene3D" id="3.40.50.2000">
    <property type="entry name" value="Glycogen Phosphorylase B"/>
    <property type="match status" value="2"/>
</dbReference>
<evidence type="ECO:0000313" key="3">
    <source>
        <dbReference type="Proteomes" id="UP000635142"/>
    </source>
</evidence>
<dbReference type="Proteomes" id="UP000635142">
    <property type="component" value="Unassembled WGS sequence"/>
</dbReference>
<dbReference type="EMBL" id="JACTAG010000002">
    <property type="protein sequence ID" value="MBD3665444.1"/>
    <property type="molecule type" value="Genomic_DNA"/>
</dbReference>
<protein>
    <submittedName>
        <fullName evidence="2">Glycosyltransferase family 4 protein</fullName>
    </submittedName>
</protein>
<dbReference type="Pfam" id="PF13692">
    <property type="entry name" value="Glyco_trans_1_4"/>
    <property type="match status" value="1"/>
</dbReference>
<accession>A0A927D7Y5</accession>
<organism evidence="2 3">
    <name type="scientific">Sulfitobacter aestuariivivens</name>
    <dbReference type="NCBI Taxonomy" id="2766981"/>
    <lineage>
        <taxon>Bacteria</taxon>
        <taxon>Pseudomonadati</taxon>
        <taxon>Pseudomonadota</taxon>
        <taxon>Alphaproteobacteria</taxon>
        <taxon>Rhodobacterales</taxon>
        <taxon>Roseobacteraceae</taxon>
        <taxon>Sulfitobacter</taxon>
    </lineage>
</organism>
<dbReference type="AlphaFoldDB" id="A0A927D7Y5"/>
<dbReference type="InterPro" id="IPR028098">
    <property type="entry name" value="Glyco_trans_4-like_N"/>
</dbReference>
<dbReference type="RefSeq" id="WP_191076418.1">
    <property type="nucleotide sequence ID" value="NZ_JACTAG010000002.1"/>
</dbReference>
<dbReference type="CDD" id="cd03808">
    <property type="entry name" value="GT4_CapM-like"/>
    <property type="match status" value="1"/>
</dbReference>
<sequence length="376" mass="41569">MTKRIAMVSGTAWYLWNFRRNVIKYFVENGWQVDAIAGSDEWSERLSDLPGVRFHHWDVSLDGANPALEMLALSRITRHLRRARPNIVFNNGIKANVYGGLAARWLCFPYVNNISGLGMRIREADRLGRILAKLYVFASARAKALLIQNNADLEFLSSNGLPANIPTVRTMGSGVDLTHFRAEQMPTISPFRFLFVGRLQFDKGVADFVEAARRIHRNNVSIECTVLGDTYHTNSGRIPDALLGAWENEGIVKFVGRRDDIRPFLARCHALVMPSHGGEGMPKVILEAAASGRPTIVSNIDGCRESVVQGKTGFLVPPGDALALASAMQEFCDLPETRLKDMSRAARAHAIAHFSDERICRISLSLAEAGLMPGPS</sequence>
<comment type="caution">
    <text evidence="2">The sequence shown here is derived from an EMBL/GenBank/DDBJ whole genome shotgun (WGS) entry which is preliminary data.</text>
</comment>
<dbReference type="GO" id="GO:0016757">
    <property type="term" value="F:glycosyltransferase activity"/>
    <property type="evidence" value="ECO:0007669"/>
    <property type="project" value="UniProtKB-ARBA"/>
</dbReference>
<dbReference type="SUPFAM" id="SSF53756">
    <property type="entry name" value="UDP-Glycosyltransferase/glycogen phosphorylase"/>
    <property type="match status" value="1"/>
</dbReference>